<reference evidence="3 4" key="1">
    <citation type="submission" date="2021-01" db="EMBL/GenBank/DDBJ databases">
        <title>Sequencing the genomes of 1000 actinobacteria strains.</title>
        <authorList>
            <person name="Klenk H.-P."/>
        </authorList>
    </citation>
    <scope>NUCLEOTIDE SEQUENCE [LARGE SCALE GENOMIC DNA]</scope>
    <source>
        <strain evidence="3 4">DSM 46000</strain>
    </source>
</reference>
<feature type="compositionally biased region" description="Low complexity" evidence="1">
    <location>
        <begin position="1"/>
        <end position="19"/>
    </location>
</feature>
<evidence type="ECO:0000256" key="2">
    <source>
        <dbReference type="SAM" id="Phobius"/>
    </source>
</evidence>
<feature type="transmembrane region" description="Helical" evidence="2">
    <location>
        <begin position="45"/>
        <end position="64"/>
    </location>
</feature>
<proteinExistence type="predicted"/>
<evidence type="ECO:0000313" key="4">
    <source>
        <dbReference type="Proteomes" id="UP000698059"/>
    </source>
</evidence>
<keyword evidence="2" id="KW-0812">Transmembrane</keyword>
<protein>
    <submittedName>
        <fullName evidence="3">Uncharacterized protein</fullName>
    </submittedName>
</protein>
<evidence type="ECO:0000313" key="3">
    <source>
        <dbReference type="EMBL" id="MBM7479993.1"/>
    </source>
</evidence>
<gene>
    <name evidence="3" type="ORF">JOD49_002913</name>
</gene>
<dbReference type="Proteomes" id="UP000698059">
    <property type="component" value="Unassembled WGS sequence"/>
</dbReference>
<dbReference type="EMBL" id="JAFBBO010000001">
    <property type="protein sequence ID" value="MBM7479993.1"/>
    <property type="molecule type" value="Genomic_DNA"/>
</dbReference>
<comment type="caution">
    <text evidence="3">The sequence shown here is derived from an EMBL/GenBank/DDBJ whole genome shotgun (WGS) entry which is preliminary data.</text>
</comment>
<accession>A0ABS2LHV6</accession>
<keyword evidence="2" id="KW-1133">Transmembrane helix</keyword>
<keyword evidence="2" id="KW-0472">Membrane</keyword>
<evidence type="ECO:0000256" key="1">
    <source>
        <dbReference type="SAM" id="MobiDB-lite"/>
    </source>
</evidence>
<sequence length="204" mass="20703">MTRTSTPGAPCGAAPGTAPNEAAPAARSRVRTDAPERWLARSLPAMTSLVVAGFLLLVGTLTLLADRGFSLVHQCLPAPGGWGVAGIHLALLRESAHCPAGTAALGGDPARVVTVVGVLALPVLLAHLALLLAGCGLAAVALRVRDRLTAVLSPRRTVALLQVPLAPVARSCRQVVRSATKVLHHLALAAVRSLRGPPAALAAA</sequence>
<keyword evidence="4" id="KW-1185">Reference proteome</keyword>
<name>A0ABS2LHV6_9CELL</name>
<organism evidence="3 4">
    <name type="scientific">Oerskovia jenensis</name>
    <dbReference type="NCBI Taxonomy" id="162169"/>
    <lineage>
        <taxon>Bacteria</taxon>
        <taxon>Bacillati</taxon>
        <taxon>Actinomycetota</taxon>
        <taxon>Actinomycetes</taxon>
        <taxon>Micrococcales</taxon>
        <taxon>Cellulomonadaceae</taxon>
        <taxon>Oerskovia</taxon>
    </lineage>
</organism>
<feature type="region of interest" description="Disordered" evidence="1">
    <location>
        <begin position="1"/>
        <end position="26"/>
    </location>
</feature>
<dbReference type="RefSeq" id="WP_205307828.1">
    <property type="nucleotide sequence ID" value="NZ_BAAAVF010000007.1"/>
</dbReference>
<feature type="transmembrane region" description="Helical" evidence="2">
    <location>
        <begin position="112"/>
        <end position="142"/>
    </location>
</feature>